<name>A0A3L6G145_MAIZE</name>
<sequence>LPLSLSHGPGSPVAEPLPRAPLSSLSAPWTLPVSSAFSALAVDRRVRTHARRRVSRPRRPPTCPAPFIEPRQCPAHTPHLISRSFTLSRTLPSPPAVAGDPRPRSWSSSSPETAPSLPELRPEVRHPSSCPISLIVPCARPISPSPMLGRGGPPCSRGGWRFNPV</sequence>
<gene>
    <name evidence="2" type="ORF">Zm00014a_017789</name>
</gene>
<protein>
    <submittedName>
        <fullName evidence="2">Uncharacterized protein</fullName>
    </submittedName>
</protein>
<evidence type="ECO:0000256" key="1">
    <source>
        <dbReference type="SAM" id="MobiDB-lite"/>
    </source>
</evidence>
<feature type="compositionally biased region" description="Low complexity" evidence="1">
    <location>
        <begin position="104"/>
        <end position="119"/>
    </location>
</feature>
<dbReference type="AlphaFoldDB" id="A0A3L6G145"/>
<feature type="non-terminal residue" evidence="2">
    <location>
        <position position="1"/>
    </location>
</feature>
<dbReference type="ExpressionAtlas" id="A0A3L6G145">
    <property type="expression patterns" value="baseline"/>
</dbReference>
<feature type="region of interest" description="Disordered" evidence="1">
    <location>
        <begin position="1"/>
        <end position="25"/>
    </location>
</feature>
<reference evidence="2" key="1">
    <citation type="journal article" date="2018" name="Nat. Genet.">
        <title>Extensive intraspecific gene order and gene structural variations between Mo17 and other maize genomes.</title>
        <authorList>
            <person name="Sun S."/>
            <person name="Zhou Y."/>
            <person name="Chen J."/>
            <person name="Shi J."/>
            <person name="Zhao H."/>
            <person name="Zhao H."/>
            <person name="Song W."/>
            <person name="Zhang M."/>
            <person name="Cui Y."/>
            <person name="Dong X."/>
            <person name="Liu H."/>
            <person name="Ma X."/>
            <person name="Jiao Y."/>
            <person name="Wang B."/>
            <person name="Wei X."/>
            <person name="Stein J.C."/>
            <person name="Glaubitz J.C."/>
            <person name="Lu F."/>
            <person name="Yu G."/>
            <person name="Liang C."/>
            <person name="Fengler K."/>
            <person name="Li B."/>
            <person name="Rafalski A."/>
            <person name="Schnable P.S."/>
            <person name="Ware D.H."/>
            <person name="Buckler E.S."/>
            <person name="Lai J."/>
        </authorList>
    </citation>
    <scope>NUCLEOTIDE SEQUENCE [LARGE SCALE GENOMIC DNA]</scope>
    <source>
        <tissue evidence="2">Seedling</tissue>
    </source>
</reference>
<dbReference type="EMBL" id="NCVQ01000003">
    <property type="protein sequence ID" value="PWZ40835.1"/>
    <property type="molecule type" value="Genomic_DNA"/>
</dbReference>
<proteinExistence type="predicted"/>
<feature type="compositionally biased region" description="Basic residues" evidence="1">
    <location>
        <begin position="49"/>
        <end position="59"/>
    </location>
</feature>
<feature type="region of interest" description="Disordered" evidence="1">
    <location>
        <begin position="49"/>
        <end position="127"/>
    </location>
</feature>
<comment type="caution">
    <text evidence="2">The sequence shown here is derived from an EMBL/GenBank/DDBJ whole genome shotgun (WGS) entry which is preliminary data.</text>
</comment>
<dbReference type="Proteomes" id="UP000251960">
    <property type="component" value="Chromosome 2"/>
</dbReference>
<organism evidence="2">
    <name type="scientific">Zea mays</name>
    <name type="common">Maize</name>
    <dbReference type="NCBI Taxonomy" id="4577"/>
    <lineage>
        <taxon>Eukaryota</taxon>
        <taxon>Viridiplantae</taxon>
        <taxon>Streptophyta</taxon>
        <taxon>Embryophyta</taxon>
        <taxon>Tracheophyta</taxon>
        <taxon>Spermatophyta</taxon>
        <taxon>Magnoliopsida</taxon>
        <taxon>Liliopsida</taxon>
        <taxon>Poales</taxon>
        <taxon>Poaceae</taxon>
        <taxon>PACMAD clade</taxon>
        <taxon>Panicoideae</taxon>
        <taxon>Andropogonodae</taxon>
        <taxon>Andropogoneae</taxon>
        <taxon>Tripsacinae</taxon>
        <taxon>Zea</taxon>
    </lineage>
</organism>
<evidence type="ECO:0000313" key="2">
    <source>
        <dbReference type="EMBL" id="PWZ40835.1"/>
    </source>
</evidence>
<accession>A0A3L6G145</accession>